<feature type="domain" description="Multidrug resistance protein MdtA-like alpha-helical hairpin" evidence="3">
    <location>
        <begin position="102"/>
        <end position="171"/>
    </location>
</feature>
<evidence type="ECO:0000259" key="6">
    <source>
        <dbReference type="Pfam" id="PF25989"/>
    </source>
</evidence>
<feature type="domain" description="YknX-like C-terminal permuted SH3-like" evidence="6">
    <location>
        <begin position="302"/>
        <end position="367"/>
    </location>
</feature>
<reference evidence="7 8" key="1">
    <citation type="submission" date="2017-10" db="EMBL/GenBank/DDBJ databases">
        <title>Genome announcement of Methylocella silvestris TVC from permafrost.</title>
        <authorList>
            <person name="Wang J."/>
            <person name="Geng K."/>
            <person name="Ul-Haque F."/>
            <person name="Crombie A.T."/>
            <person name="Street L.E."/>
            <person name="Wookey P.A."/>
            <person name="Murrell J.C."/>
            <person name="Pratscher J."/>
        </authorList>
    </citation>
    <scope>NUCLEOTIDE SEQUENCE [LARGE SCALE GENOMIC DNA]</scope>
    <source>
        <strain evidence="7 8">TVC</strain>
    </source>
</reference>
<proteinExistence type="inferred from homology"/>
<gene>
    <name evidence="7" type="ORF">CR492_00830</name>
</gene>
<dbReference type="PANTHER" id="PTHR30158">
    <property type="entry name" value="ACRA/E-RELATED COMPONENT OF DRUG EFFLUX TRANSPORTER"/>
    <property type="match status" value="1"/>
</dbReference>
<evidence type="ECO:0000259" key="3">
    <source>
        <dbReference type="Pfam" id="PF25876"/>
    </source>
</evidence>
<feature type="domain" description="Multidrug resistance protein MdtA-like barrel-sandwich hybrid" evidence="4">
    <location>
        <begin position="62"/>
        <end position="192"/>
    </location>
</feature>
<organism evidence="7 8">
    <name type="scientific">Methylocella silvestris</name>
    <dbReference type="NCBI Taxonomy" id="199596"/>
    <lineage>
        <taxon>Bacteria</taxon>
        <taxon>Pseudomonadati</taxon>
        <taxon>Pseudomonadota</taxon>
        <taxon>Alphaproteobacteria</taxon>
        <taxon>Hyphomicrobiales</taxon>
        <taxon>Beijerinckiaceae</taxon>
        <taxon>Methylocella</taxon>
    </lineage>
</organism>
<dbReference type="EMBL" id="PDZR01000001">
    <property type="protein sequence ID" value="PNG27514.1"/>
    <property type="molecule type" value="Genomic_DNA"/>
</dbReference>
<dbReference type="InterPro" id="IPR058624">
    <property type="entry name" value="MdtA-like_HH"/>
</dbReference>
<evidence type="ECO:0000259" key="5">
    <source>
        <dbReference type="Pfam" id="PF25944"/>
    </source>
</evidence>
<dbReference type="GO" id="GO:0022857">
    <property type="term" value="F:transmembrane transporter activity"/>
    <property type="evidence" value="ECO:0007669"/>
    <property type="project" value="InterPro"/>
</dbReference>
<dbReference type="PROSITE" id="PS51257">
    <property type="entry name" value="PROKAR_LIPOPROTEIN"/>
    <property type="match status" value="1"/>
</dbReference>
<dbReference type="Gene3D" id="2.40.30.170">
    <property type="match status" value="1"/>
</dbReference>
<dbReference type="InterPro" id="IPR006143">
    <property type="entry name" value="RND_pump_MFP"/>
</dbReference>
<dbReference type="NCBIfam" id="TIGR01730">
    <property type="entry name" value="RND_mfp"/>
    <property type="match status" value="1"/>
</dbReference>
<dbReference type="GO" id="GO:0005886">
    <property type="term" value="C:plasma membrane"/>
    <property type="evidence" value="ECO:0007669"/>
    <property type="project" value="TreeGrafter"/>
</dbReference>
<dbReference type="Gene3D" id="2.40.50.100">
    <property type="match status" value="1"/>
</dbReference>
<dbReference type="PROSITE" id="PS51300">
    <property type="entry name" value="NIRD"/>
    <property type="match status" value="1"/>
</dbReference>
<name>A0A2J7TL67_METSI</name>
<protein>
    <submittedName>
        <fullName evidence="7">Efflux transporter periplasmic adaptor subunit</fullName>
    </submittedName>
</protein>
<sequence length="377" mass="39615">MRLSIACARIAVQLAVALSAASCSNSVWAQTPGATHVGTILAAREPVNPVKEFVGRVEAVERVSVRARITGYLKEVLFKEGDAVKEGAPLYRIEPEPFQAALQQAQGALLKAQGQEANAAGQLDRAETLLKTQSGSVAVRDQRTAEYQTTKGDVLVAQANVQAAAINLSYTEIKSPISGVIGRTSVTKGNVVGPDSGVLTTIVSQDPMYVVTPVSQREFLQLKSEQRRAGGDVAASLTVALRFSDGSAYAFPGKINFVDISIDKATDSVLVRASFPNPHGQLIDGQLVKFSITGDKPEEKILVPQSALIADQQGVYVFVVEDGKAAVKRLKLGGESGANAIVDSGLDAGAQVIVEGMEVLRPGAPVIASPAKMLGRS</sequence>
<evidence type="ECO:0000256" key="1">
    <source>
        <dbReference type="ARBA" id="ARBA00009477"/>
    </source>
</evidence>
<dbReference type="Pfam" id="PF25944">
    <property type="entry name" value="Beta-barrel_RND"/>
    <property type="match status" value="1"/>
</dbReference>
<dbReference type="Proteomes" id="UP000236286">
    <property type="component" value="Unassembled WGS sequence"/>
</dbReference>
<dbReference type="Pfam" id="PF25917">
    <property type="entry name" value="BSH_RND"/>
    <property type="match status" value="1"/>
</dbReference>
<keyword evidence="2" id="KW-0732">Signal</keyword>
<accession>A0A2J7TL67</accession>
<feature type="chain" id="PRO_5014334820" evidence="2">
    <location>
        <begin position="30"/>
        <end position="377"/>
    </location>
</feature>
<dbReference type="GO" id="GO:0030313">
    <property type="term" value="C:cell envelope"/>
    <property type="evidence" value="ECO:0007669"/>
    <property type="project" value="UniProtKB-SubCell"/>
</dbReference>
<dbReference type="OrthoDB" id="9816569at2"/>
<dbReference type="Pfam" id="PF25876">
    <property type="entry name" value="HH_MFP_RND"/>
    <property type="match status" value="1"/>
</dbReference>
<dbReference type="InterPro" id="IPR058625">
    <property type="entry name" value="MdtA-like_BSH"/>
</dbReference>
<comment type="similarity">
    <text evidence="1">Belongs to the membrane fusion protein (MFP) (TC 8.A.1) family.</text>
</comment>
<dbReference type="InterPro" id="IPR058637">
    <property type="entry name" value="YknX-like_C"/>
</dbReference>
<dbReference type="Gene3D" id="2.40.420.20">
    <property type="match status" value="1"/>
</dbReference>
<feature type="domain" description="Multidrug resistance protein MdtA-like beta-barrel" evidence="5">
    <location>
        <begin position="207"/>
        <end position="293"/>
    </location>
</feature>
<dbReference type="SUPFAM" id="SSF111369">
    <property type="entry name" value="HlyD-like secretion proteins"/>
    <property type="match status" value="1"/>
</dbReference>
<evidence type="ECO:0000256" key="2">
    <source>
        <dbReference type="SAM" id="SignalP"/>
    </source>
</evidence>
<dbReference type="Gene3D" id="1.10.287.470">
    <property type="entry name" value="Helix hairpin bin"/>
    <property type="match status" value="1"/>
</dbReference>
<dbReference type="InterPro" id="IPR058626">
    <property type="entry name" value="MdtA-like_b-barrel"/>
</dbReference>
<evidence type="ECO:0000259" key="4">
    <source>
        <dbReference type="Pfam" id="PF25917"/>
    </source>
</evidence>
<feature type="signal peptide" evidence="2">
    <location>
        <begin position="1"/>
        <end position="29"/>
    </location>
</feature>
<dbReference type="PANTHER" id="PTHR30158:SF3">
    <property type="entry name" value="MULTIDRUG EFFLUX PUMP SUBUNIT ACRA-RELATED"/>
    <property type="match status" value="1"/>
</dbReference>
<evidence type="ECO:0000313" key="8">
    <source>
        <dbReference type="Proteomes" id="UP000236286"/>
    </source>
</evidence>
<dbReference type="Pfam" id="PF25989">
    <property type="entry name" value="YknX_C"/>
    <property type="match status" value="1"/>
</dbReference>
<comment type="caution">
    <text evidence="7">The sequence shown here is derived from an EMBL/GenBank/DDBJ whole genome shotgun (WGS) entry which is preliminary data.</text>
</comment>
<dbReference type="GO" id="GO:0046677">
    <property type="term" value="P:response to antibiotic"/>
    <property type="evidence" value="ECO:0007669"/>
    <property type="project" value="TreeGrafter"/>
</dbReference>
<dbReference type="RefSeq" id="WP_102841821.1">
    <property type="nucleotide sequence ID" value="NZ_PDZR01000001.1"/>
</dbReference>
<evidence type="ECO:0000313" key="7">
    <source>
        <dbReference type="EMBL" id="PNG27514.1"/>
    </source>
</evidence>
<dbReference type="AlphaFoldDB" id="A0A2J7TL67"/>